<gene>
    <name evidence="2" type="ORF">A2628_02300</name>
</gene>
<comment type="caution">
    <text evidence="2">The sequence shown here is derived from an EMBL/GenBank/DDBJ whole genome shotgun (WGS) entry which is preliminary data.</text>
</comment>
<name>A0A1F7YK03_9BACT</name>
<dbReference type="Proteomes" id="UP000179221">
    <property type="component" value="Unassembled WGS sequence"/>
</dbReference>
<dbReference type="EMBL" id="MGGL01000004">
    <property type="protein sequence ID" value="OGM27597.1"/>
    <property type="molecule type" value="Genomic_DNA"/>
</dbReference>
<dbReference type="PANTHER" id="PTHR43630">
    <property type="entry name" value="POLY-BETA-1,6-N-ACETYL-D-GLUCOSAMINE SYNTHASE"/>
    <property type="match status" value="1"/>
</dbReference>
<evidence type="ECO:0000259" key="1">
    <source>
        <dbReference type="Pfam" id="PF00535"/>
    </source>
</evidence>
<dbReference type="Gene3D" id="3.90.550.10">
    <property type="entry name" value="Spore Coat Polysaccharide Biosynthesis Protein SpsA, Chain A"/>
    <property type="match status" value="1"/>
</dbReference>
<reference evidence="2 3" key="1">
    <citation type="journal article" date="2016" name="Nat. Commun.">
        <title>Thousands of microbial genomes shed light on interconnected biogeochemical processes in an aquifer system.</title>
        <authorList>
            <person name="Anantharaman K."/>
            <person name="Brown C.T."/>
            <person name="Hug L.A."/>
            <person name="Sharon I."/>
            <person name="Castelle C.J."/>
            <person name="Probst A.J."/>
            <person name="Thomas B.C."/>
            <person name="Singh A."/>
            <person name="Wilkins M.J."/>
            <person name="Karaoz U."/>
            <person name="Brodie E.L."/>
            <person name="Williams K.H."/>
            <person name="Hubbard S.S."/>
            <person name="Banfield J.F."/>
        </authorList>
    </citation>
    <scope>NUCLEOTIDE SEQUENCE [LARGE SCALE GENOMIC DNA]</scope>
</reference>
<proteinExistence type="predicted"/>
<dbReference type="PANTHER" id="PTHR43630:SF2">
    <property type="entry name" value="GLYCOSYLTRANSFERASE"/>
    <property type="match status" value="1"/>
</dbReference>
<dbReference type="CDD" id="cd02511">
    <property type="entry name" value="Beta4Glucosyltransferase"/>
    <property type="match status" value="1"/>
</dbReference>
<dbReference type="InterPro" id="IPR001173">
    <property type="entry name" value="Glyco_trans_2-like"/>
</dbReference>
<protein>
    <recommendedName>
        <fullName evidence="1">Glycosyltransferase 2-like domain-containing protein</fullName>
    </recommendedName>
</protein>
<accession>A0A1F7YK03</accession>
<dbReference type="Pfam" id="PF00535">
    <property type="entry name" value="Glycos_transf_2"/>
    <property type="match status" value="1"/>
</dbReference>
<organism evidence="2 3">
    <name type="scientific">Candidatus Woesebacteria bacterium RIFCSPHIGHO2_01_FULL_40_22</name>
    <dbReference type="NCBI Taxonomy" id="1802499"/>
    <lineage>
        <taxon>Bacteria</taxon>
        <taxon>Candidatus Woeseibacteriota</taxon>
    </lineage>
</organism>
<evidence type="ECO:0000313" key="3">
    <source>
        <dbReference type="Proteomes" id="UP000179221"/>
    </source>
</evidence>
<evidence type="ECO:0000313" key="2">
    <source>
        <dbReference type="EMBL" id="OGM27597.1"/>
    </source>
</evidence>
<dbReference type="AlphaFoldDB" id="A0A1F7YK03"/>
<sequence>MGKVSVVINTLNEEKNLPRAIASVKGLADEIIVVDNYSDDKTVDIAKKLGAKVYMHPRTDYVEPVRNYAISKATGEWLFILDADEELSPGLGKILQKLVRKPKADYYRVPRKNVIFGKWIKHTDWWPDLNIRFFRNGHVVWSEIIHSIPVTTGKGLDLEVNEGNAIIHHNYQSIEQYIERLNRYTTIQAKFIIKSGHKFKWTDLLKESSHEFLRRYFTAQGYKDGLHGLVLSILQGFSEFVVYLKVWQAFKFEPRDIGVTTVMKEIRKVEKELHYWRADTLLHEVGGLKQRIKRKLRLP</sequence>
<dbReference type="SUPFAM" id="SSF53448">
    <property type="entry name" value="Nucleotide-diphospho-sugar transferases"/>
    <property type="match status" value="1"/>
</dbReference>
<dbReference type="InterPro" id="IPR029044">
    <property type="entry name" value="Nucleotide-diphossugar_trans"/>
</dbReference>
<feature type="domain" description="Glycosyltransferase 2-like" evidence="1">
    <location>
        <begin position="5"/>
        <end position="130"/>
    </location>
</feature>